<name>A0A7Y9E4G7_9ACTN</name>
<reference evidence="3 4" key="1">
    <citation type="submission" date="2020-07" db="EMBL/GenBank/DDBJ databases">
        <title>Sequencing the genomes of 1000 actinobacteria strains.</title>
        <authorList>
            <person name="Klenk H.-P."/>
        </authorList>
    </citation>
    <scope>NUCLEOTIDE SEQUENCE [LARGE SCALE GENOMIC DNA]</scope>
    <source>
        <strain evidence="3 4">DSM 21350</strain>
    </source>
</reference>
<dbReference type="RefSeq" id="WP_179662637.1">
    <property type="nucleotide sequence ID" value="NZ_JACCBG010000001.1"/>
</dbReference>
<comment type="caution">
    <text evidence="3">The sequence shown here is derived from an EMBL/GenBank/DDBJ whole genome shotgun (WGS) entry which is preliminary data.</text>
</comment>
<dbReference type="InterPro" id="IPR005545">
    <property type="entry name" value="YCII"/>
</dbReference>
<evidence type="ECO:0000256" key="1">
    <source>
        <dbReference type="ARBA" id="ARBA00007689"/>
    </source>
</evidence>
<dbReference type="SUPFAM" id="SSF54909">
    <property type="entry name" value="Dimeric alpha+beta barrel"/>
    <property type="match status" value="1"/>
</dbReference>
<dbReference type="PANTHER" id="PTHR35174:SF3">
    <property type="entry name" value="BLL7171 PROTEIN"/>
    <property type="match status" value="1"/>
</dbReference>
<dbReference type="AlphaFoldDB" id="A0A7Y9E4G7"/>
<dbReference type="InterPro" id="IPR011008">
    <property type="entry name" value="Dimeric_a/b-barrel"/>
</dbReference>
<dbReference type="EMBL" id="JACCBG010000001">
    <property type="protein sequence ID" value="NYD40802.1"/>
    <property type="molecule type" value="Genomic_DNA"/>
</dbReference>
<gene>
    <name evidence="3" type="ORF">BJZ21_000885</name>
</gene>
<dbReference type="Gene3D" id="3.30.70.1060">
    <property type="entry name" value="Dimeric alpha+beta barrel"/>
    <property type="match status" value="1"/>
</dbReference>
<dbReference type="Pfam" id="PF03795">
    <property type="entry name" value="YCII"/>
    <property type="match status" value="1"/>
</dbReference>
<protein>
    <recommendedName>
        <fullName evidence="2">YCII-related domain-containing protein</fullName>
    </recommendedName>
</protein>
<evidence type="ECO:0000313" key="4">
    <source>
        <dbReference type="Proteomes" id="UP000535511"/>
    </source>
</evidence>
<dbReference type="PANTHER" id="PTHR35174">
    <property type="entry name" value="BLL7171 PROTEIN-RELATED"/>
    <property type="match status" value="1"/>
</dbReference>
<organism evidence="3 4">
    <name type="scientific">Nocardioides panaciterrulae</name>
    <dbReference type="NCBI Taxonomy" id="661492"/>
    <lineage>
        <taxon>Bacteria</taxon>
        <taxon>Bacillati</taxon>
        <taxon>Actinomycetota</taxon>
        <taxon>Actinomycetes</taxon>
        <taxon>Propionibacteriales</taxon>
        <taxon>Nocardioidaceae</taxon>
        <taxon>Nocardioides</taxon>
    </lineage>
</organism>
<proteinExistence type="inferred from homology"/>
<sequence>MRRYVVLVAYEPGSWESASEATRQEYFAAHHAFEEYVDAHGRRISSAPLAGADTATTLRHVGGTVSVTDGPFVESAEQVGGYYDLELPDLDTAIAAGALLPASYAVEIRPVVTIAPAGPV</sequence>
<evidence type="ECO:0000259" key="2">
    <source>
        <dbReference type="Pfam" id="PF03795"/>
    </source>
</evidence>
<evidence type="ECO:0000313" key="3">
    <source>
        <dbReference type="EMBL" id="NYD40802.1"/>
    </source>
</evidence>
<comment type="similarity">
    <text evidence="1">Belongs to the YciI family.</text>
</comment>
<keyword evidence="4" id="KW-1185">Reference proteome</keyword>
<accession>A0A7Y9E4G7</accession>
<feature type="domain" description="YCII-related" evidence="2">
    <location>
        <begin position="3"/>
        <end position="112"/>
    </location>
</feature>
<dbReference type="Proteomes" id="UP000535511">
    <property type="component" value="Unassembled WGS sequence"/>
</dbReference>